<accession>A0A6A6XB28</accession>
<dbReference type="EMBL" id="MU001920">
    <property type="protein sequence ID" value="KAF2793626.1"/>
    <property type="molecule type" value="Genomic_DNA"/>
</dbReference>
<evidence type="ECO:0000256" key="1">
    <source>
        <dbReference type="SAM" id="Phobius"/>
    </source>
</evidence>
<gene>
    <name evidence="2" type="ORF">K505DRAFT_361817</name>
</gene>
<feature type="transmembrane region" description="Helical" evidence="1">
    <location>
        <begin position="24"/>
        <end position="43"/>
    </location>
</feature>
<proteinExistence type="predicted"/>
<organism evidence="2 3">
    <name type="scientific">Melanomma pulvis-pyrius CBS 109.77</name>
    <dbReference type="NCBI Taxonomy" id="1314802"/>
    <lineage>
        <taxon>Eukaryota</taxon>
        <taxon>Fungi</taxon>
        <taxon>Dikarya</taxon>
        <taxon>Ascomycota</taxon>
        <taxon>Pezizomycotina</taxon>
        <taxon>Dothideomycetes</taxon>
        <taxon>Pleosporomycetidae</taxon>
        <taxon>Pleosporales</taxon>
        <taxon>Melanommataceae</taxon>
        <taxon>Melanomma</taxon>
    </lineage>
</organism>
<dbReference type="Proteomes" id="UP000799757">
    <property type="component" value="Unassembled WGS sequence"/>
</dbReference>
<reference evidence="2" key="1">
    <citation type="journal article" date="2020" name="Stud. Mycol.">
        <title>101 Dothideomycetes genomes: a test case for predicting lifestyles and emergence of pathogens.</title>
        <authorList>
            <person name="Haridas S."/>
            <person name="Albert R."/>
            <person name="Binder M."/>
            <person name="Bloem J."/>
            <person name="Labutti K."/>
            <person name="Salamov A."/>
            <person name="Andreopoulos B."/>
            <person name="Baker S."/>
            <person name="Barry K."/>
            <person name="Bills G."/>
            <person name="Bluhm B."/>
            <person name="Cannon C."/>
            <person name="Castanera R."/>
            <person name="Culley D."/>
            <person name="Daum C."/>
            <person name="Ezra D."/>
            <person name="Gonzalez J."/>
            <person name="Henrissat B."/>
            <person name="Kuo A."/>
            <person name="Liang C."/>
            <person name="Lipzen A."/>
            <person name="Lutzoni F."/>
            <person name="Magnuson J."/>
            <person name="Mondo S."/>
            <person name="Nolan M."/>
            <person name="Ohm R."/>
            <person name="Pangilinan J."/>
            <person name="Park H.-J."/>
            <person name="Ramirez L."/>
            <person name="Alfaro M."/>
            <person name="Sun H."/>
            <person name="Tritt A."/>
            <person name="Yoshinaga Y."/>
            <person name="Zwiers L.-H."/>
            <person name="Turgeon B."/>
            <person name="Goodwin S."/>
            <person name="Spatafora J."/>
            <person name="Crous P."/>
            <person name="Grigoriev I."/>
        </authorList>
    </citation>
    <scope>NUCLEOTIDE SEQUENCE</scope>
    <source>
        <strain evidence="2">CBS 109.77</strain>
    </source>
</reference>
<evidence type="ECO:0000313" key="3">
    <source>
        <dbReference type="Proteomes" id="UP000799757"/>
    </source>
</evidence>
<protein>
    <submittedName>
        <fullName evidence="2">Uncharacterized protein</fullName>
    </submittedName>
</protein>
<keyword evidence="3" id="KW-1185">Reference proteome</keyword>
<keyword evidence="1" id="KW-0472">Membrane</keyword>
<keyword evidence="1" id="KW-0812">Transmembrane</keyword>
<sequence>MVQGAFTLWLRAQRQYSIVQVNNYTTISPSIGIIFITPSAWIVDKVGKKAIIPLIGSVALVHFVGKLAFVLYDKTPFEYKCSLLRHRTSKSRYLL</sequence>
<feature type="transmembrane region" description="Helical" evidence="1">
    <location>
        <begin position="50"/>
        <end position="72"/>
    </location>
</feature>
<evidence type="ECO:0000313" key="2">
    <source>
        <dbReference type="EMBL" id="KAF2793626.1"/>
    </source>
</evidence>
<name>A0A6A6XB28_9PLEO</name>
<dbReference type="AlphaFoldDB" id="A0A6A6XB28"/>
<keyword evidence="1" id="KW-1133">Transmembrane helix</keyword>